<keyword evidence="3" id="KW-1185">Reference proteome</keyword>
<dbReference type="Proteomes" id="UP001418222">
    <property type="component" value="Unassembled WGS sequence"/>
</dbReference>
<feature type="compositionally biased region" description="Basic residues" evidence="1">
    <location>
        <begin position="225"/>
        <end position="236"/>
    </location>
</feature>
<proteinExistence type="predicted"/>
<feature type="compositionally biased region" description="Acidic residues" evidence="1">
    <location>
        <begin position="205"/>
        <end position="219"/>
    </location>
</feature>
<feature type="compositionally biased region" description="Polar residues" evidence="1">
    <location>
        <begin position="317"/>
        <end position="330"/>
    </location>
</feature>
<dbReference type="Pfam" id="PF05758">
    <property type="entry name" value="Ycf1"/>
    <property type="match status" value="1"/>
</dbReference>
<accession>A0AAP0B4W1</accession>
<protein>
    <submittedName>
        <fullName evidence="2">Uncharacterized protein</fullName>
    </submittedName>
</protein>
<feature type="compositionally biased region" description="Pro residues" evidence="1">
    <location>
        <begin position="288"/>
        <end position="297"/>
    </location>
</feature>
<feature type="compositionally biased region" description="Basic residues" evidence="1">
    <location>
        <begin position="529"/>
        <end position="538"/>
    </location>
</feature>
<feature type="compositionally biased region" description="Basic and acidic residues" evidence="1">
    <location>
        <begin position="491"/>
        <end position="507"/>
    </location>
</feature>
<feature type="region of interest" description="Disordered" evidence="1">
    <location>
        <begin position="273"/>
        <end position="347"/>
    </location>
</feature>
<feature type="region of interest" description="Disordered" evidence="1">
    <location>
        <begin position="205"/>
        <end position="238"/>
    </location>
</feature>
<organism evidence="2 3">
    <name type="scientific">Platanthera zijinensis</name>
    <dbReference type="NCBI Taxonomy" id="2320716"/>
    <lineage>
        <taxon>Eukaryota</taxon>
        <taxon>Viridiplantae</taxon>
        <taxon>Streptophyta</taxon>
        <taxon>Embryophyta</taxon>
        <taxon>Tracheophyta</taxon>
        <taxon>Spermatophyta</taxon>
        <taxon>Magnoliopsida</taxon>
        <taxon>Liliopsida</taxon>
        <taxon>Asparagales</taxon>
        <taxon>Orchidaceae</taxon>
        <taxon>Orchidoideae</taxon>
        <taxon>Orchideae</taxon>
        <taxon>Orchidinae</taxon>
        <taxon>Platanthera</taxon>
    </lineage>
</organism>
<evidence type="ECO:0000256" key="1">
    <source>
        <dbReference type="SAM" id="MobiDB-lite"/>
    </source>
</evidence>
<feature type="compositionally biased region" description="Low complexity" evidence="1">
    <location>
        <begin position="300"/>
        <end position="313"/>
    </location>
</feature>
<feature type="compositionally biased region" description="Basic and acidic residues" evidence="1">
    <location>
        <begin position="473"/>
        <end position="483"/>
    </location>
</feature>
<feature type="region of interest" description="Disordered" evidence="1">
    <location>
        <begin position="437"/>
        <end position="538"/>
    </location>
</feature>
<evidence type="ECO:0000313" key="2">
    <source>
        <dbReference type="EMBL" id="KAK8928329.1"/>
    </source>
</evidence>
<reference evidence="2 3" key="1">
    <citation type="journal article" date="2022" name="Nat. Plants">
        <title>Genomes of leafy and leafless Platanthera orchids illuminate the evolution of mycoheterotrophy.</title>
        <authorList>
            <person name="Li M.H."/>
            <person name="Liu K.W."/>
            <person name="Li Z."/>
            <person name="Lu H.C."/>
            <person name="Ye Q.L."/>
            <person name="Zhang D."/>
            <person name="Wang J.Y."/>
            <person name="Li Y.F."/>
            <person name="Zhong Z.M."/>
            <person name="Liu X."/>
            <person name="Yu X."/>
            <person name="Liu D.K."/>
            <person name="Tu X.D."/>
            <person name="Liu B."/>
            <person name="Hao Y."/>
            <person name="Liao X.Y."/>
            <person name="Jiang Y.T."/>
            <person name="Sun W.H."/>
            <person name="Chen J."/>
            <person name="Chen Y.Q."/>
            <person name="Ai Y."/>
            <person name="Zhai J.W."/>
            <person name="Wu S.S."/>
            <person name="Zhou Z."/>
            <person name="Hsiao Y.Y."/>
            <person name="Wu W.L."/>
            <person name="Chen Y.Y."/>
            <person name="Lin Y.F."/>
            <person name="Hsu J.L."/>
            <person name="Li C.Y."/>
            <person name="Wang Z.W."/>
            <person name="Zhao X."/>
            <person name="Zhong W.Y."/>
            <person name="Ma X.K."/>
            <person name="Ma L."/>
            <person name="Huang J."/>
            <person name="Chen G.Z."/>
            <person name="Huang M.Z."/>
            <person name="Huang L."/>
            <person name="Peng D.H."/>
            <person name="Luo Y.B."/>
            <person name="Zou S.Q."/>
            <person name="Chen S.P."/>
            <person name="Lan S."/>
            <person name="Tsai W.C."/>
            <person name="Van de Peer Y."/>
            <person name="Liu Z.J."/>
        </authorList>
    </citation>
    <scope>NUCLEOTIDE SEQUENCE [LARGE SCALE GENOMIC DNA]</scope>
    <source>
        <strain evidence="2">Lor287</strain>
    </source>
</reference>
<dbReference type="GO" id="GO:0016020">
    <property type="term" value="C:membrane"/>
    <property type="evidence" value="ECO:0007669"/>
    <property type="project" value="InterPro"/>
</dbReference>
<dbReference type="InterPro" id="IPR008896">
    <property type="entry name" value="TIC214"/>
</dbReference>
<name>A0AAP0B4W1_9ASPA</name>
<comment type="caution">
    <text evidence="2">The sequence shown here is derived from an EMBL/GenBank/DDBJ whole genome shotgun (WGS) entry which is preliminary data.</text>
</comment>
<dbReference type="AlphaFoldDB" id="A0AAP0B4W1"/>
<feature type="compositionally biased region" description="Basic and acidic residues" evidence="1">
    <location>
        <begin position="514"/>
        <end position="527"/>
    </location>
</feature>
<sequence>MSAEEELQPSAVQVVQACSETVSTVEVQMTSEAPPQGSVQMISSALDFKSLASSVQSFHLPAHLHFSNYSLLPPQEDLSRAIVPFQKIIPSSLAVDAMILDAAVVAMAPACDDIVVEAVVAAKTVPSETSGELIETPDEVETIVSQVLQELATSASMAPEAIPSPAVLDSSSTLSADLPPVTSSDAPAPINFPISKRTYIDSYDESQSSEDEFATDSDDSSATIARKRKARSKAMKRVPLARTTDHDIPYYIKYNCEITEPWMQYSLNQRKAMKKKRKFNEGPSKPVIQPPPPPPPDAGASASLSSNPVPSSLHGKTYQQSRGRSGSQPYQRGGPIDPTSGPYPYRRRVDLTPRTHQEHSANRYEPAIPFEDPTKTPAYWKARMTEMAALNEIDRARAKGLDTSQISTMSDQRREELEKYKSKKFFDSDKYMQLHPAAVPASGKSQKSLGAAEDYRSKKDATNPNREIIFKASDQDKAPKEKMSSPIFTKKLKETSETEEGGERKEESDVEITYEMKETKQEQEGSTRKSLKKKKKKEEKLLKKNIHYKSRVFFKLLLQELQDSSLSQVQKSSCTLKQDFFLDITKPGGALIL</sequence>
<gene>
    <name evidence="2" type="ORF">KSP39_PZI017848</name>
</gene>
<dbReference type="EMBL" id="JBBWWQ010000015">
    <property type="protein sequence ID" value="KAK8928329.1"/>
    <property type="molecule type" value="Genomic_DNA"/>
</dbReference>
<evidence type="ECO:0000313" key="3">
    <source>
        <dbReference type="Proteomes" id="UP001418222"/>
    </source>
</evidence>